<dbReference type="InterPro" id="IPR017926">
    <property type="entry name" value="GATASE"/>
</dbReference>
<evidence type="ECO:0000313" key="3">
    <source>
        <dbReference type="Proteomes" id="UP000320386"/>
    </source>
</evidence>
<keyword evidence="3" id="KW-1185">Reference proteome</keyword>
<dbReference type="Pfam" id="PF00117">
    <property type="entry name" value="GATase"/>
    <property type="match status" value="1"/>
</dbReference>
<dbReference type="SUPFAM" id="SSF52317">
    <property type="entry name" value="Class I glutamine amidotransferase-like"/>
    <property type="match status" value="1"/>
</dbReference>
<dbReference type="RefSeq" id="WP_236254400.1">
    <property type="nucleotide sequence ID" value="NZ_CP036280.1"/>
</dbReference>
<gene>
    <name evidence="2" type="primary">guaA_2</name>
    <name evidence="2" type="ORF">Pan265_23940</name>
</gene>
<dbReference type="InterPro" id="IPR044992">
    <property type="entry name" value="ChyE-like"/>
</dbReference>
<reference evidence="2 3" key="1">
    <citation type="submission" date="2019-02" db="EMBL/GenBank/DDBJ databases">
        <title>Deep-cultivation of Planctomycetes and their phenomic and genomic characterization uncovers novel biology.</title>
        <authorList>
            <person name="Wiegand S."/>
            <person name="Jogler M."/>
            <person name="Boedeker C."/>
            <person name="Pinto D."/>
            <person name="Vollmers J."/>
            <person name="Rivas-Marin E."/>
            <person name="Kohn T."/>
            <person name="Peeters S.H."/>
            <person name="Heuer A."/>
            <person name="Rast P."/>
            <person name="Oberbeckmann S."/>
            <person name="Bunk B."/>
            <person name="Jeske O."/>
            <person name="Meyerdierks A."/>
            <person name="Storesund J.E."/>
            <person name="Kallscheuer N."/>
            <person name="Luecker S."/>
            <person name="Lage O.M."/>
            <person name="Pohl T."/>
            <person name="Merkel B.J."/>
            <person name="Hornburger P."/>
            <person name="Mueller R.-W."/>
            <person name="Bruemmer F."/>
            <person name="Labrenz M."/>
            <person name="Spormann A.M."/>
            <person name="Op den Camp H."/>
            <person name="Overmann J."/>
            <person name="Amann R."/>
            <person name="Jetten M.S.M."/>
            <person name="Mascher T."/>
            <person name="Medema M.H."/>
            <person name="Devos D.P."/>
            <person name="Kaster A.-K."/>
            <person name="Ovreas L."/>
            <person name="Rohde M."/>
            <person name="Galperin M.Y."/>
            <person name="Jogler C."/>
        </authorList>
    </citation>
    <scope>NUCLEOTIDE SEQUENCE [LARGE SCALE GENOMIC DNA]</scope>
    <source>
        <strain evidence="2 3">Pan265</strain>
    </source>
</reference>
<dbReference type="Proteomes" id="UP000320386">
    <property type="component" value="Chromosome"/>
</dbReference>
<dbReference type="KEGG" id="mcad:Pan265_23940"/>
<name>A0A518BZX9_9BACT</name>
<sequence>MAIVVTEHHPLETAARLGEILRDHGHRLRVVKLHAGDSLPEDLDNIDGLVSMGGPMGVAETDQHDWIEPEMAFIKQAHDAGLPVTGICLGAQLIAKALGGEVATMDQPEIGWGEVETSFFGTVDPILFGVPWKTPQFHAHGDEVTKCPPGGTPIPLMSTKACKAQAFRVGMTTYGFQFHFEWNRELIGTFLETFKDWVTRSGFDADRVRSECDSRYDLYRHIGDRLCENLSTLVYPLDKRRSA</sequence>
<feature type="domain" description="Glutamine amidotransferase" evidence="1">
    <location>
        <begin position="21"/>
        <end position="182"/>
    </location>
</feature>
<dbReference type="GO" id="GO:0005829">
    <property type="term" value="C:cytosol"/>
    <property type="evidence" value="ECO:0007669"/>
    <property type="project" value="TreeGrafter"/>
</dbReference>
<proteinExistence type="predicted"/>
<dbReference type="GO" id="GO:0003922">
    <property type="term" value="F:GMP synthase (glutamine-hydrolyzing) activity"/>
    <property type="evidence" value="ECO:0007669"/>
    <property type="project" value="UniProtKB-EC"/>
</dbReference>
<evidence type="ECO:0000259" key="1">
    <source>
        <dbReference type="Pfam" id="PF00117"/>
    </source>
</evidence>
<dbReference type="InterPro" id="IPR029062">
    <property type="entry name" value="Class_I_gatase-like"/>
</dbReference>
<organism evidence="2 3">
    <name type="scientific">Mucisphaera calidilacus</name>
    <dbReference type="NCBI Taxonomy" id="2527982"/>
    <lineage>
        <taxon>Bacteria</taxon>
        <taxon>Pseudomonadati</taxon>
        <taxon>Planctomycetota</taxon>
        <taxon>Phycisphaerae</taxon>
        <taxon>Phycisphaerales</taxon>
        <taxon>Phycisphaeraceae</taxon>
        <taxon>Mucisphaera</taxon>
    </lineage>
</organism>
<dbReference type="PROSITE" id="PS51273">
    <property type="entry name" value="GATASE_TYPE_1"/>
    <property type="match status" value="1"/>
</dbReference>
<protein>
    <submittedName>
        <fullName evidence="2">GMP synthase [glutamine-hydrolyzing]</fullName>
        <ecNumber evidence="2">6.3.5.2</ecNumber>
    </submittedName>
</protein>
<evidence type="ECO:0000313" key="2">
    <source>
        <dbReference type="EMBL" id="QDU72525.1"/>
    </source>
</evidence>
<dbReference type="Gene3D" id="3.40.50.880">
    <property type="match status" value="1"/>
</dbReference>
<dbReference type="PANTHER" id="PTHR42695">
    <property type="entry name" value="GLUTAMINE AMIDOTRANSFERASE YLR126C-RELATED"/>
    <property type="match status" value="1"/>
</dbReference>
<dbReference type="EC" id="6.3.5.2" evidence="2"/>
<dbReference type="CDD" id="cd01741">
    <property type="entry name" value="GATase1_1"/>
    <property type="match status" value="1"/>
</dbReference>
<dbReference type="PANTHER" id="PTHR42695:SF5">
    <property type="entry name" value="GLUTAMINE AMIDOTRANSFERASE YLR126C-RELATED"/>
    <property type="match status" value="1"/>
</dbReference>
<keyword evidence="2" id="KW-0436">Ligase</keyword>
<dbReference type="EMBL" id="CP036280">
    <property type="protein sequence ID" value="QDU72525.1"/>
    <property type="molecule type" value="Genomic_DNA"/>
</dbReference>
<accession>A0A518BZX9</accession>
<dbReference type="AlphaFoldDB" id="A0A518BZX9"/>